<dbReference type="STRING" id="56646.A0A2L2TBH5"/>
<evidence type="ECO:0000313" key="3">
    <source>
        <dbReference type="Proteomes" id="UP000245910"/>
    </source>
</evidence>
<keyword evidence="3" id="KW-1185">Reference proteome</keyword>
<reference evidence="3" key="1">
    <citation type="submission" date="2014-10" db="EMBL/GenBank/DDBJ databases">
        <authorList>
            <person name="King R."/>
        </authorList>
    </citation>
    <scope>NUCLEOTIDE SEQUENCE [LARGE SCALE GENOMIC DNA]</scope>
    <source>
        <strain evidence="3">A3/5</strain>
    </source>
</reference>
<name>A0A2L2TBH5_9HYPO</name>
<organism evidence="2 3">
    <name type="scientific">Fusarium venenatum</name>
    <dbReference type="NCBI Taxonomy" id="56646"/>
    <lineage>
        <taxon>Eukaryota</taxon>
        <taxon>Fungi</taxon>
        <taxon>Dikarya</taxon>
        <taxon>Ascomycota</taxon>
        <taxon>Pezizomycotina</taxon>
        <taxon>Sordariomycetes</taxon>
        <taxon>Hypocreomycetidae</taxon>
        <taxon>Hypocreales</taxon>
        <taxon>Nectriaceae</taxon>
        <taxon>Fusarium</taxon>
    </lineage>
</organism>
<evidence type="ECO:0000313" key="2">
    <source>
        <dbReference type="EMBL" id="CEI67418.1"/>
    </source>
</evidence>
<keyword evidence="1" id="KW-0732">Signal</keyword>
<accession>A0A2L2TBH5</accession>
<protein>
    <submittedName>
        <fullName evidence="2">Uncharacterized protein</fullName>
    </submittedName>
</protein>
<feature type="signal peptide" evidence="1">
    <location>
        <begin position="1"/>
        <end position="18"/>
    </location>
</feature>
<feature type="chain" id="PRO_5014998992" evidence="1">
    <location>
        <begin position="19"/>
        <end position="264"/>
    </location>
</feature>
<dbReference type="AlphaFoldDB" id="A0A2L2TBH5"/>
<dbReference type="Proteomes" id="UP000245910">
    <property type="component" value="Chromosome I"/>
</dbReference>
<evidence type="ECO:0000256" key="1">
    <source>
        <dbReference type="SAM" id="SignalP"/>
    </source>
</evidence>
<dbReference type="EMBL" id="LN649229">
    <property type="protein sequence ID" value="CEI67418.1"/>
    <property type="molecule type" value="Genomic_DNA"/>
</dbReference>
<proteinExistence type="predicted"/>
<sequence>MRFNLFCAAALAASPALASVSTASVESATTTELQTTVAGTATATSADLLSTIATTTSNGDPTAEATTTIATTSFVEATDLEVSVTITTATEATTTEAAFEPIPTFDVLGKGAQVDSQYLLGYQSAGFFVGWQYSSTKDRLTFSIDSTTNRVTDINGNSLCIQYGDVGGANLLSTCSDNMLNQPDFALVHCKQSRDRELHCSVPAKTCTLDFGTFETTCTTFTGTFDNFYTYSGRQDGIFLAMGAINPGANYQAIKLGITRNESK</sequence>